<dbReference type="EMBL" id="QZEY01000004">
    <property type="protein sequence ID" value="RJL32570.1"/>
    <property type="molecule type" value="Genomic_DNA"/>
</dbReference>
<evidence type="ECO:0000256" key="4">
    <source>
        <dbReference type="ARBA" id="ARBA00022475"/>
    </source>
</evidence>
<evidence type="ECO:0000256" key="8">
    <source>
        <dbReference type="SAM" id="Phobius"/>
    </source>
</evidence>
<gene>
    <name evidence="10" type="ORF">D5H75_13700</name>
</gene>
<dbReference type="InterPro" id="IPR020846">
    <property type="entry name" value="MFS_dom"/>
</dbReference>
<dbReference type="InterPro" id="IPR011701">
    <property type="entry name" value="MFS"/>
</dbReference>
<dbReference type="Pfam" id="PF07690">
    <property type="entry name" value="MFS_1"/>
    <property type="match status" value="1"/>
</dbReference>
<dbReference type="PROSITE" id="PS00216">
    <property type="entry name" value="SUGAR_TRANSPORT_1"/>
    <property type="match status" value="1"/>
</dbReference>
<feature type="transmembrane region" description="Helical" evidence="8">
    <location>
        <begin position="305"/>
        <end position="324"/>
    </location>
</feature>
<evidence type="ECO:0000313" key="10">
    <source>
        <dbReference type="EMBL" id="RJL32570.1"/>
    </source>
</evidence>
<feature type="domain" description="Major facilitator superfamily (MFS) profile" evidence="9">
    <location>
        <begin position="1"/>
        <end position="359"/>
    </location>
</feature>
<dbReference type="PROSITE" id="PS50850">
    <property type="entry name" value="MFS"/>
    <property type="match status" value="1"/>
</dbReference>
<protein>
    <submittedName>
        <fullName evidence="10">MFS transporter</fullName>
    </submittedName>
</protein>
<feature type="transmembrane region" description="Helical" evidence="8">
    <location>
        <begin position="72"/>
        <end position="89"/>
    </location>
</feature>
<keyword evidence="11" id="KW-1185">Reference proteome</keyword>
<organism evidence="10 11">
    <name type="scientific">Bailinhaonella thermotolerans</name>
    <dbReference type="NCBI Taxonomy" id="1070861"/>
    <lineage>
        <taxon>Bacteria</taxon>
        <taxon>Bacillati</taxon>
        <taxon>Actinomycetota</taxon>
        <taxon>Actinomycetes</taxon>
        <taxon>Streptosporangiales</taxon>
        <taxon>Streptosporangiaceae</taxon>
        <taxon>Bailinhaonella</taxon>
    </lineage>
</organism>
<dbReference type="GO" id="GO:0005886">
    <property type="term" value="C:plasma membrane"/>
    <property type="evidence" value="ECO:0007669"/>
    <property type="project" value="UniProtKB-SubCell"/>
</dbReference>
<feature type="transmembrane region" description="Helical" evidence="8">
    <location>
        <begin position="6"/>
        <end position="34"/>
    </location>
</feature>
<comment type="caution">
    <text evidence="10">The sequence shown here is derived from an EMBL/GenBank/DDBJ whole genome shotgun (WGS) entry which is preliminary data.</text>
</comment>
<evidence type="ECO:0000259" key="9">
    <source>
        <dbReference type="PROSITE" id="PS50850"/>
    </source>
</evidence>
<keyword evidence="7 8" id="KW-0472">Membrane</keyword>
<keyword evidence="6 8" id="KW-1133">Transmembrane helix</keyword>
<dbReference type="InterPro" id="IPR001958">
    <property type="entry name" value="Tet-R_TetA/multi-R_MdtG-like"/>
</dbReference>
<name>A0A3A4BE50_9ACTN</name>
<evidence type="ECO:0000256" key="7">
    <source>
        <dbReference type="ARBA" id="ARBA00023136"/>
    </source>
</evidence>
<dbReference type="OrthoDB" id="5379144at2"/>
<dbReference type="InterPro" id="IPR005829">
    <property type="entry name" value="Sugar_transporter_CS"/>
</dbReference>
<feature type="transmembrane region" description="Helical" evidence="8">
    <location>
        <begin position="217"/>
        <end position="235"/>
    </location>
</feature>
<feature type="transmembrane region" description="Helical" evidence="8">
    <location>
        <begin position="336"/>
        <end position="355"/>
    </location>
</feature>
<proteinExistence type="inferred from homology"/>
<dbReference type="Gene3D" id="1.20.1250.20">
    <property type="entry name" value="MFS general substrate transporter like domains"/>
    <property type="match status" value="1"/>
</dbReference>
<evidence type="ECO:0000256" key="2">
    <source>
        <dbReference type="ARBA" id="ARBA00007520"/>
    </source>
</evidence>
<evidence type="ECO:0000256" key="6">
    <source>
        <dbReference type="ARBA" id="ARBA00022989"/>
    </source>
</evidence>
<dbReference type="PANTHER" id="PTHR23517:SF2">
    <property type="entry name" value="MULTIDRUG RESISTANCE PROTEIN MDTH"/>
    <property type="match status" value="1"/>
</dbReference>
<feature type="transmembrane region" description="Helical" evidence="8">
    <location>
        <begin position="110"/>
        <end position="133"/>
    </location>
</feature>
<evidence type="ECO:0000256" key="1">
    <source>
        <dbReference type="ARBA" id="ARBA00004651"/>
    </source>
</evidence>
<dbReference type="PANTHER" id="PTHR23517">
    <property type="entry name" value="RESISTANCE PROTEIN MDTM, PUTATIVE-RELATED-RELATED"/>
    <property type="match status" value="1"/>
</dbReference>
<comment type="similarity">
    <text evidence="2">Belongs to the major facilitator superfamily. TCR/Tet family.</text>
</comment>
<dbReference type="PRINTS" id="PR01035">
    <property type="entry name" value="TCRTETA"/>
</dbReference>
<feature type="transmembrane region" description="Helical" evidence="8">
    <location>
        <begin position="180"/>
        <end position="197"/>
    </location>
</feature>
<reference evidence="10 11" key="1">
    <citation type="submission" date="2018-09" db="EMBL/GenBank/DDBJ databases">
        <title>YIM 75507 draft genome.</title>
        <authorList>
            <person name="Tang S."/>
            <person name="Feng Y."/>
        </authorList>
    </citation>
    <scope>NUCLEOTIDE SEQUENCE [LARGE SCALE GENOMIC DNA]</scope>
    <source>
        <strain evidence="10 11">YIM 75507</strain>
    </source>
</reference>
<dbReference type="InterPro" id="IPR036259">
    <property type="entry name" value="MFS_trans_sf"/>
</dbReference>
<dbReference type="AlphaFoldDB" id="A0A3A4BE50"/>
<accession>A0A3A4BE50</accession>
<keyword evidence="3" id="KW-0813">Transport</keyword>
<sequence>MVEPFIGVYLVSMRGFSLVTAGFVMTLFGAGSLLSQPIAGFLADRIGRKAVLTGGMLATGACLVALSMMDSIVGIGVLMLVLGLVLDAYRPASSALVADLVSPQDRPKAYAFLFWAVNMGFTAAMLIGGWLAAQKDFAWMFWVDAIACSAFGLMVWFAVPETRGEAEKASGSYLDVLRDRVMLGFCLILLAYTFVYLQSFTTMSIAMTRQGLPVEGYGLVMAVNGIVIVVLQPLVAKWLGRFDQSRVLALGMALVGVGFAVKALMTTVVGYGVAVAVWTLGEVLTAGIAAAIVAGLAPAHLRGRYMGLFGLTWSLGGLLAPLLGTQILQHANVPTLWVTCGVLAALGGAGQLLIAPAVRRRALVTAEAAA</sequence>
<dbReference type="SUPFAM" id="SSF103473">
    <property type="entry name" value="MFS general substrate transporter"/>
    <property type="match status" value="1"/>
</dbReference>
<keyword evidence="4" id="KW-1003">Cell membrane</keyword>
<dbReference type="Proteomes" id="UP000265768">
    <property type="component" value="Unassembled WGS sequence"/>
</dbReference>
<feature type="transmembrane region" description="Helical" evidence="8">
    <location>
        <begin position="271"/>
        <end position="293"/>
    </location>
</feature>
<feature type="transmembrane region" description="Helical" evidence="8">
    <location>
        <begin position="139"/>
        <end position="159"/>
    </location>
</feature>
<comment type="subcellular location">
    <subcellularLocation>
        <location evidence="1">Cell membrane</location>
        <topology evidence="1">Multi-pass membrane protein</topology>
    </subcellularLocation>
</comment>
<feature type="transmembrane region" description="Helical" evidence="8">
    <location>
        <begin position="247"/>
        <end position="265"/>
    </location>
</feature>
<evidence type="ECO:0000256" key="3">
    <source>
        <dbReference type="ARBA" id="ARBA00022448"/>
    </source>
</evidence>
<dbReference type="InterPro" id="IPR050171">
    <property type="entry name" value="MFS_Transporters"/>
</dbReference>
<keyword evidence="5 8" id="KW-0812">Transmembrane</keyword>
<evidence type="ECO:0000256" key="5">
    <source>
        <dbReference type="ARBA" id="ARBA00022692"/>
    </source>
</evidence>
<dbReference type="GO" id="GO:0022857">
    <property type="term" value="F:transmembrane transporter activity"/>
    <property type="evidence" value="ECO:0007669"/>
    <property type="project" value="InterPro"/>
</dbReference>
<evidence type="ECO:0000313" key="11">
    <source>
        <dbReference type="Proteomes" id="UP000265768"/>
    </source>
</evidence>